<dbReference type="EMBL" id="JAQQWM010000006">
    <property type="protein sequence ID" value="KAK8060615.1"/>
    <property type="molecule type" value="Genomic_DNA"/>
</dbReference>
<evidence type="ECO:0000313" key="1">
    <source>
        <dbReference type="EMBL" id="KAK8060615.1"/>
    </source>
</evidence>
<dbReference type="Proteomes" id="UP001446871">
    <property type="component" value="Unassembled WGS sequence"/>
</dbReference>
<comment type="caution">
    <text evidence="1">The sequence shown here is derived from an EMBL/GenBank/DDBJ whole genome shotgun (WGS) entry which is preliminary data.</text>
</comment>
<proteinExistence type="predicted"/>
<protein>
    <submittedName>
        <fullName evidence="1">Uncharacterized protein</fullName>
    </submittedName>
</protein>
<organism evidence="1 2">
    <name type="scientific">Apiospora saccharicola</name>
    <dbReference type="NCBI Taxonomy" id="335842"/>
    <lineage>
        <taxon>Eukaryota</taxon>
        <taxon>Fungi</taxon>
        <taxon>Dikarya</taxon>
        <taxon>Ascomycota</taxon>
        <taxon>Pezizomycotina</taxon>
        <taxon>Sordariomycetes</taxon>
        <taxon>Xylariomycetidae</taxon>
        <taxon>Amphisphaeriales</taxon>
        <taxon>Apiosporaceae</taxon>
        <taxon>Apiospora</taxon>
    </lineage>
</organism>
<sequence>MAPLTSFPIQKLAAELQIKIYKEAIAQEYATRVVPVLNSTKRIVLTPDVMRDSKFLGLCDVADDVAKSIYDCEVEVIQNNAITTIHLSTKWDIFLVGSWPFTLGINVNSGLFPQSLSSISPSALSKIKKVMEHHLDLEDLVYRPTPKFNRMIYSFVDTCFLRVDHARPTLQTLTAQIGGGPHNQLDLLSHYTNPTIYEERTILEITQGEKEDESGEDLEGSCG</sequence>
<name>A0ABR1UNW5_9PEZI</name>
<keyword evidence="2" id="KW-1185">Reference proteome</keyword>
<evidence type="ECO:0000313" key="2">
    <source>
        <dbReference type="Proteomes" id="UP001446871"/>
    </source>
</evidence>
<reference evidence="1 2" key="1">
    <citation type="submission" date="2023-01" db="EMBL/GenBank/DDBJ databases">
        <title>Analysis of 21 Apiospora genomes using comparative genomics revels a genus with tremendous synthesis potential of carbohydrate active enzymes and secondary metabolites.</title>
        <authorList>
            <person name="Sorensen T."/>
        </authorList>
    </citation>
    <scope>NUCLEOTIDE SEQUENCE [LARGE SCALE GENOMIC DNA]</scope>
    <source>
        <strain evidence="1 2">CBS 83171</strain>
    </source>
</reference>
<accession>A0ABR1UNW5</accession>
<gene>
    <name evidence="1" type="ORF">PG996_010545</name>
</gene>